<dbReference type="SUPFAM" id="SSF53474">
    <property type="entry name" value="alpha/beta-Hydrolases"/>
    <property type="match status" value="1"/>
</dbReference>
<dbReference type="Proteomes" id="UP000199758">
    <property type="component" value="Unassembled WGS sequence"/>
</dbReference>
<reference evidence="1 2" key="1">
    <citation type="submission" date="2016-11" db="EMBL/GenBank/DDBJ databases">
        <authorList>
            <person name="Jaros S."/>
            <person name="Januszkiewicz K."/>
            <person name="Wedrychowicz H."/>
        </authorList>
    </citation>
    <scope>NUCLEOTIDE SEQUENCE [LARGE SCALE GENOMIC DNA]</scope>
    <source>
        <strain evidence="1 2">CGMCC 1.7049</strain>
    </source>
</reference>
<dbReference type="InterPro" id="IPR029058">
    <property type="entry name" value="AB_hydrolase_fold"/>
</dbReference>
<dbReference type="Gene3D" id="3.40.50.1820">
    <property type="entry name" value="alpha/beta hydrolase"/>
    <property type="match status" value="1"/>
</dbReference>
<keyword evidence="1" id="KW-0378">Hydrolase</keyword>
<proteinExistence type="predicted"/>
<evidence type="ECO:0000313" key="1">
    <source>
        <dbReference type="EMBL" id="SHG53657.1"/>
    </source>
</evidence>
<dbReference type="PANTHER" id="PTHR33428">
    <property type="entry name" value="CHLOROPHYLLASE-2, CHLOROPLASTIC"/>
    <property type="match status" value="1"/>
</dbReference>
<dbReference type="ESTHER" id="9gamm-a0a1m5kli5">
    <property type="family name" value="Chlorophyllase"/>
</dbReference>
<dbReference type="InterPro" id="IPR017395">
    <property type="entry name" value="Chlorophyllase-like"/>
</dbReference>
<evidence type="ECO:0000313" key="2">
    <source>
        <dbReference type="Proteomes" id="UP000199758"/>
    </source>
</evidence>
<dbReference type="GO" id="GO:0016787">
    <property type="term" value="F:hydrolase activity"/>
    <property type="evidence" value="ECO:0007669"/>
    <property type="project" value="UniProtKB-KW"/>
</dbReference>
<sequence>MPPAQPRSGPGGRDYLYSTVTVQSFGTGPTAYTLVMPVGAAQRRLPVVYFLHGYGTLEATPYISWLEHLARKGTIVIYPAYQVLATTRVREYTPNAVQAIRDALVQLESGGGARPDVRRVAAIGHSLGGAVAANLAAIAGSSGIPVPKALMTINPSNQSSNGLVVMPMEDLSQVPAGTLQQSLYSDADSRVSNALARRIFVETTSIPLADKDYIIINSDRHGSTALNADHFAALAGRASRWSLFEPDALDFYGYWRLADALLASAFTNTMRDIALGGGSLAQRDMGIWSDGTPVRRLTVTDLPY</sequence>
<dbReference type="RefSeq" id="WP_072893769.1">
    <property type="nucleotide sequence ID" value="NZ_FQWZ01000001.1"/>
</dbReference>
<dbReference type="PANTHER" id="PTHR33428:SF14">
    <property type="entry name" value="CARBOXYLESTERASE TYPE B DOMAIN-CONTAINING PROTEIN"/>
    <property type="match status" value="1"/>
</dbReference>
<gene>
    <name evidence="1" type="ORF">SAMN04488068_0637</name>
</gene>
<keyword evidence="2" id="KW-1185">Reference proteome</keyword>
<dbReference type="OrthoDB" id="107212at2"/>
<protein>
    <submittedName>
        <fullName evidence="1">Alpha/beta hydrolase family protein</fullName>
    </submittedName>
</protein>
<dbReference type="AlphaFoldDB" id="A0A1M5KLI5"/>
<name>A0A1M5KLI5_9GAMM</name>
<dbReference type="Pfam" id="PF07224">
    <property type="entry name" value="Chlorophyllase"/>
    <property type="match status" value="1"/>
</dbReference>
<accession>A0A1M5KLI5</accession>
<dbReference type="STRING" id="490188.SAMN04488068_0637"/>
<dbReference type="EMBL" id="FQWZ01000001">
    <property type="protein sequence ID" value="SHG53657.1"/>
    <property type="molecule type" value="Genomic_DNA"/>
</dbReference>
<organism evidence="1 2">
    <name type="scientific">Hydrocarboniphaga daqingensis</name>
    <dbReference type="NCBI Taxonomy" id="490188"/>
    <lineage>
        <taxon>Bacteria</taxon>
        <taxon>Pseudomonadati</taxon>
        <taxon>Pseudomonadota</taxon>
        <taxon>Gammaproteobacteria</taxon>
        <taxon>Nevskiales</taxon>
        <taxon>Nevskiaceae</taxon>
        <taxon>Hydrocarboniphaga</taxon>
    </lineage>
</organism>